<keyword evidence="8" id="KW-1185">Reference proteome</keyword>
<dbReference type="SUPFAM" id="SSF88659">
    <property type="entry name" value="Sigma3 and sigma4 domains of RNA polymerase sigma factors"/>
    <property type="match status" value="1"/>
</dbReference>
<proteinExistence type="inferred from homology"/>
<evidence type="ECO:0000256" key="4">
    <source>
        <dbReference type="ARBA" id="ARBA00023163"/>
    </source>
</evidence>
<feature type="region of interest" description="Disordered" evidence="5">
    <location>
        <begin position="1"/>
        <end position="24"/>
    </location>
</feature>
<organism evidence="7 8">
    <name type="scientific">Streptomyces similanensis</name>
    <dbReference type="NCBI Taxonomy" id="1274988"/>
    <lineage>
        <taxon>Bacteria</taxon>
        <taxon>Bacillati</taxon>
        <taxon>Actinomycetota</taxon>
        <taxon>Actinomycetes</taxon>
        <taxon>Kitasatosporales</taxon>
        <taxon>Streptomycetaceae</taxon>
        <taxon>Streptomyces</taxon>
    </lineage>
</organism>
<comment type="caution">
    <text evidence="7">The sequence shown here is derived from an EMBL/GenBank/DDBJ whole genome shotgun (WGS) entry which is preliminary data.</text>
</comment>
<reference evidence="8" key="1">
    <citation type="journal article" date="2019" name="Int. J. Syst. Evol. Microbiol.">
        <title>The Global Catalogue of Microorganisms (GCM) 10K type strain sequencing project: providing services to taxonomists for standard genome sequencing and annotation.</title>
        <authorList>
            <consortium name="The Broad Institute Genomics Platform"/>
            <consortium name="The Broad Institute Genome Sequencing Center for Infectious Disease"/>
            <person name="Wu L."/>
            <person name="Ma J."/>
        </authorList>
    </citation>
    <scope>NUCLEOTIDE SEQUENCE [LARGE SCALE GENOMIC DNA]</scope>
    <source>
        <strain evidence="8">JCM 18410</strain>
    </source>
</reference>
<dbReference type="InterPro" id="IPR036388">
    <property type="entry name" value="WH-like_DNA-bd_sf"/>
</dbReference>
<dbReference type="Pfam" id="PF08281">
    <property type="entry name" value="Sigma70_r4_2"/>
    <property type="match status" value="1"/>
</dbReference>
<keyword evidence="2" id="KW-0805">Transcription regulation</keyword>
<evidence type="ECO:0000313" key="8">
    <source>
        <dbReference type="Proteomes" id="UP001500124"/>
    </source>
</evidence>
<evidence type="ECO:0000256" key="2">
    <source>
        <dbReference type="ARBA" id="ARBA00023015"/>
    </source>
</evidence>
<keyword evidence="3" id="KW-0731">Sigma factor</keyword>
<accession>A0ABP9LK12</accession>
<dbReference type="Gene3D" id="1.10.10.10">
    <property type="entry name" value="Winged helix-like DNA-binding domain superfamily/Winged helix DNA-binding domain"/>
    <property type="match status" value="1"/>
</dbReference>
<sequence length="300" mass="33015">MTMLPAPGPASEPAPARPGRKLGPISGTVGSAHRAWLEPTRERYLSSGRTLNELSFHVLLAKSKLSELLRGLGHYPRWEVIHRLAAVLDIPSWPLYRLWKQAALDAGKSRDWIDRSTEGATAVTTAPSGPPIEHGALRLMAEEGYLAYAGVFLTGDARDWAVDDAFAILWLNFDEALASPDIRRFAWDLLRATVKARADHRDERPLLGEAAFDTVALHEASTVEDQAEQLAESLELFAAISRLPDAQLDVMVLRYMCGFPPKKVSDLLGVPLATVRSCERHAHRFLDDTIEPSATEGPTP</sequence>
<dbReference type="InterPro" id="IPR013324">
    <property type="entry name" value="RNA_pol_sigma_r3/r4-like"/>
</dbReference>
<feature type="compositionally biased region" description="Pro residues" evidence="5">
    <location>
        <begin position="1"/>
        <end position="16"/>
    </location>
</feature>
<keyword evidence="4" id="KW-0804">Transcription</keyword>
<dbReference type="EMBL" id="BAABKC010000122">
    <property type="protein sequence ID" value="GAA5076915.1"/>
    <property type="molecule type" value="Genomic_DNA"/>
</dbReference>
<evidence type="ECO:0000313" key="7">
    <source>
        <dbReference type="EMBL" id="GAA5076915.1"/>
    </source>
</evidence>
<dbReference type="Proteomes" id="UP001500124">
    <property type="component" value="Unassembled WGS sequence"/>
</dbReference>
<evidence type="ECO:0000256" key="5">
    <source>
        <dbReference type="SAM" id="MobiDB-lite"/>
    </source>
</evidence>
<feature type="domain" description="RNA polymerase sigma factor 70 region 4 type 2" evidence="6">
    <location>
        <begin position="235"/>
        <end position="277"/>
    </location>
</feature>
<evidence type="ECO:0000256" key="1">
    <source>
        <dbReference type="ARBA" id="ARBA00010641"/>
    </source>
</evidence>
<protein>
    <submittedName>
        <fullName evidence="7">Sigma-70 family RNA polymerase sigma factor</fullName>
    </submittedName>
</protein>
<gene>
    <name evidence="7" type="ORF">GCM10023336_67270</name>
</gene>
<evidence type="ECO:0000259" key="6">
    <source>
        <dbReference type="Pfam" id="PF08281"/>
    </source>
</evidence>
<evidence type="ECO:0000256" key="3">
    <source>
        <dbReference type="ARBA" id="ARBA00023082"/>
    </source>
</evidence>
<name>A0ABP9LK12_9ACTN</name>
<comment type="similarity">
    <text evidence="1">Belongs to the sigma-70 factor family. ECF subfamily.</text>
</comment>
<dbReference type="InterPro" id="IPR013249">
    <property type="entry name" value="RNA_pol_sigma70_r4_t2"/>
</dbReference>